<evidence type="ECO:0000313" key="7">
    <source>
        <dbReference type="Proteomes" id="UP000659654"/>
    </source>
</evidence>
<protein>
    <submittedName>
        <fullName evidence="6">(pine wood nematode) hypothetical protein</fullName>
    </submittedName>
</protein>
<dbReference type="SUPFAM" id="SSF48366">
    <property type="entry name" value="Ras GEF"/>
    <property type="match status" value="1"/>
</dbReference>
<dbReference type="SMART" id="SM00229">
    <property type="entry name" value="RasGEFN"/>
    <property type="match status" value="1"/>
</dbReference>
<evidence type="ECO:0000259" key="5">
    <source>
        <dbReference type="PROSITE" id="PS50212"/>
    </source>
</evidence>
<dbReference type="PANTHER" id="PTHR23113:SF356">
    <property type="entry name" value="FI05912P-RELATED"/>
    <property type="match status" value="1"/>
</dbReference>
<name>A0A7I8X9V6_BURXY</name>
<feature type="domain" description="N-terminal Ras-GEF" evidence="5">
    <location>
        <begin position="75"/>
        <end position="203"/>
    </location>
</feature>
<dbReference type="PROSITE" id="PS50212">
    <property type="entry name" value="RASGEF_NTER"/>
    <property type="match status" value="1"/>
</dbReference>
<dbReference type="Pfam" id="PF00617">
    <property type="entry name" value="RasGEF"/>
    <property type="match status" value="1"/>
</dbReference>
<dbReference type="InterPro" id="IPR036964">
    <property type="entry name" value="RASGEF_cat_dom_sf"/>
</dbReference>
<gene>
    <name evidence="6" type="ORF">BXYJ_LOCUS10442</name>
</gene>
<dbReference type="EMBL" id="CAJFCV020000004">
    <property type="protein sequence ID" value="CAG9119043.1"/>
    <property type="molecule type" value="Genomic_DNA"/>
</dbReference>
<dbReference type="Gene3D" id="1.10.840.10">
    <property type="entry name" value="Ras guanine-nucleotide exchange factors catalytic domain"/>
    <property type="match status" value="1"/>
</dbReference>
<dbReference type="Proteomes" id="UP000582659">
    <property type="component" value="Unassembled WGS sequence"/>
</dbReference>
<dbReference type="InterPro" id="IPR008937">
    <property type="entry name" value="Ras-like_GEF"/>
</dbReference>
<dbReference type="Pfam" id="PF00618">
    <property type="entry name" value="RasGEF_N"/>
    <property type="match status" value="1"/>
</dbReference>
<dbReference type="InterPro" id="IPR023578">
    <property type="entry name" value="Ras_GEF_dom_sf"/>
</dbReference>
<sequence>MAISSSRSANHLAIGKKKYDQIMMASSYATPSTSSSPVNGFASISPEPRFNPFNSSSESSLTINSIDSQSCVYGEDGMLMSAGPDALWKKLLPTQDYEPPKKLVFTLLLNLRAYVSPAEMMQKLIQNCIFEQHTSLSNFNKHSHSKLFEHVFEFVSEWTTNIPYDFRTEEMRQRLSELFSLCATDPSQHRRCAKLTENLNRILAKRDHYERAMRNLEAPYEVQVERVDQLVGLTSMGVTAQVVAQQLAHIELERLSMIGVDEIVQTLGSSSLETLGEHNTDASGNIKYYIKWFNQLSSFTATEILKHTKKKHRVRCIEFFIDLGKECINIGNFNSLMAIVAGISTQAVTRLKKTWQRVEKAKLEILQHQLNPSGNFVSYRATLNAAIWRFEGAKNDNERVIIPFFGLLLKDLYMIHRSSLEPLPNGQLKIAMFAQFAQHMTNLIQWKDRPCPFKRNTSVLQYLLLSQTYSDNDLLNLSFENEPPETPSEREQYKKLTENKSDSSSNKS</sequence>
<evidence type="ECO:0000256" key="3">
    <source>
        <dbReference type="SAM" id="MobiDB-lite"/>
    </source>
</evidence>
<dbReference type="InterPro" id="IPR001895">
    <property type="entry name" value="RASGEF_cat_dom"/>
</dbReference>
<reference evidence="6" key="1">
    <citation type="submission" date="2020-09" db="EMBL/GenBank/DDBJ databases">
        <authorList>
            <person name="Kikuchi T."/>
        </authorList>
    </citation>
    <scope>NUCLEOTIDE SEQUENCE</scope>
    <source>
        <strain evidence="6">Ka4C1</strain>
    </source>
</reference>
<dbReference type="PROSITE" id="PS50009">
    <property type="entry name" value="RASGEF_CAT"/>
    <property type="match status" value="1"/>
</dbReference>
<dbReference type="PANTHER" id="PTHR23113">
    <property type="entry name" value="GUANINE NUCLEOTIDE EXCHANGE FACTOR"/>
    <property type="match status" value="1"/>
</dbReference>
<dbReference type="Proteomes" id="UP000659654">
    <property type="component" value="Unassembled WGS sequence"/>
</dbReference>
<dbReference type="SMR" id="A0A7I8X9V6"/>
<keyword evidence="7" id="KW-1185">Reference proteome</keyword>
<organism evidence="6 7">
    <name type="scientific">Bursaphelenchus xylophilus</name>
    <name type="common">Pinewood nematode worm</name>
    <name type="synonym">Aphelenchoides xylophilus</name>
    <dbReference type="NCBI Taxonomy" id="6326"/>
    <lineage>
        <taxon>Eukaryota</taxon>
        <taxon>Metazoa</taxon>
        <taxon>Ecdysozoa</taxon>
        <taxon>Nematoda</taxon>
        <taxon>Chromadorea</taxon>
        <taxon>Rhabditida</taxon>
        <taxon>Tylenchina</taxon>
        <taxon>Tylenchomorpha</taxon>
        <taxon>Aphelenchoidea</taxon>
        <taxon>Aphelenchoididae</taxon>
        <taxon>Bursaphelenchus</taxon>
    </lineage>
</organism>
<feature type="region of interest" description="Disordered" evidence="3">
    <location>
        <begin position="478"/>
        <end position="508"/>
    </location>
</feature>
<dbReference type="InterPro" id="IPR000651">
    <property type="entry name" value="Ras-like_Gua-exchang_fac_N"/>
</dbReference>
<dbReference type="OrthoDB" id="20825at2759"/>
<comment type="caution">
    <text evidence="6">The sequence shown here is derived from an EMBL/GenBank/DDBJ whole genome shotgun (WGS) entry which is preliminary data.</text>
</comment>
<dbReference type="SMART" id="SM00147">
    <property type="entry name" value="RasGEF"/>
    <property type="match status" value="1"/>
</dbReference>
<evidence type="ECO:0000259" key="4">
    <source>
        <dbReference type="PROSITE" id="PS50009"/>
    </source>
</evidence>
<dbReference type="AlphaFoldDB" id="A0A7I8X9V6"/>
<proteinExistence type="predicted"/>
<feature type="domain" description="Ras-GEF" evidence="4">
    <location>
        <begin position="239"/>
        <end position="484"/>
    </location>
</feature>
<dbReference type="GO" id="GO:0007265">
    <property type="term" value="P:Ras protein signal transduction"/>
    <property type="evidence" value="ECO:0007669"/>
    <property type="project" value="TreeGrafter"/>
</dbReference>
<keyword evidence="1 2" id="KW-0344">Guanine-nucleotide releasing factor</keyword>
<evidence type="ECO:0000313" key="6">
    <source>
        <dbReference type="EMBL" id="CAD5228433.1"/>
    </source>
</evidence>
<dbReference type="GO" id="GO:0005085">
    <property type="term" value="F:guanyl-nucleotide exchange factor activity"/>
    <property type="evidence" value="ECO:0007669"/>
    <property type="project" value="UniProtKB-KW"/>
</dbReference>
<dbReference type="GO" id="GO:0005886">
    <property type="term" value="C:plasma membrane"/>
    <property type="evidence" value="ECO:0007669"/>
    <property type="project" value="TreeGrafter"/>
</dbReference>
<accession>A0A7I8X9V6</accession>
<feature type="compositionally biased region" description="Basic and acidic residues" evidence="3">
    <location>
        <begin position="487"/>
        <end position="501"/>
    </location>
</feature>
<dbReference type="EMBL" id="CAJFDI010000004">
    <property type="protein sequence ID" value="CAD5228433.1"/>
    <property type="molecule type" value="Genomic_DNA"/>
</dbReference>
<dbReference type="CDD" id="cd06224">
    <property type="entry name" value="REM"/>
    <property type="match status" value="1"/>
</dbReference>
<evidence type="ECO:0000256" key="1">
    <source>
        <dbReference type="ARBA" id="ARBA00022658"/>
    </source>
</evidence>
<dbReference type="Gene3D" id="1.20.870.10">
    <property type="entry name" value="Son of sevenless (SoS) protein Chain: S domain 1"/>
    <property type="match status" value="1"/>
</dbReference>
<evidence type="ECO:0000256" key="2">
    <source>
        <dbReference type="PROSITE-ProRule" id="PRU00168"/>
    </source>
</evidence>